<gene>
    <name evidence="6" type="primary">LOC107433231</name>
</gene>
<dbReference type="PRINTS" id="PR00634">
    <property type="entry name" value="BETALLERGEN"/>
</dbReference>
<dbReference type="GeneID" id="107433231"/>
<evidence type="ECO:0000313" key="6">
    <source>
        <dbReference type="RefSeq" id="XP_015899978.1"/>
    </source>
</evidence>
<keyword evidence="3" id="KW-0568">Pathogenesis-related protein</keyword>
<dbReference type="Pfam" id="PF00407">
    <property type="entry name" value="Bet_v_1"/>
    <property type="match status" value="1"/>
</dbReference>
<evidence type="ECO:0000256" key="3">
    <source>
        <dbReference type="ARBA" id="ARBA00023265"/>
    </source>
</evidence>
<dbReference type="CDD" id="cd07816">
    <property type="entry name" value="Bet_v1-like"/>
    <property type="match status" value="1"/>
</dbReference>
<dbReference type="PANTHER" id="PTHR31213">
    <property type="entry name" value="OS08G0374000 PROTEIN-RELATED"/>
    <property type="match status" value="1"/>
</dbReference>
<dbReference type="GO" id="GO:0010427">
    <property type="term" value="F:abscisic acid binding"/>
    <property type="evidence" value="ECO:0007669"/>
    <property type="project" value="InterPro"/>
</dbReference>
<dbReference type="GO" id="GO:0009738">
    <property type="term" value="P:abscisic acid-activated signaling pathway"/>
    <property type="evidence" value="ECO:0007669"/>
    <property type="project" value="InterPro"/>
</dbReference>
<evidence type="ECO:0000256" key="2">
    <source>
        <dbReference type="ARBA" id="ARBA00022821"/>
    </source>
</evidence>
<dbReference type="GO" id="GO:0038023">
    <property type="term" value="F:signaling receptor activity"/>
    <property type="evidence" value="ECO:0007669"/>
    <property type="project" value="InterPro"/>
</dbReference>
<evidence type="ECO:0000259" key="4">
    <source>
        <dbReference type="Pfam" id="PF00407"/>
    </source>
</evidence>
<dbReference type="InterPro" id="IPR023393">
    <property type="entry name" value="START-like_dom_sf"/>
</dbReference>
<dbReference type="Gene3D" id="3.30.530.20">
    <property type="match status" value="1"/>
</dbReference>
<dbReference type="GO" id="GO:0006952">
    <property type="term" value="P:defense response"/>
    <property type="evidence" value="ECO:0007669"/>
    <property type="project" value="UniProtKB-KW"/>
</dbReference>
<dbReference type="AlphaFoldDB" id="A0A6P4BBQ6"/>
<protein>
    <submittedName>
        <fullName evidence="6">Major strawberry allergen Fra a 1.07</fullName>
    </submittedName>
</protein>
<dbReference type="InterPro" id="IPR024949">
    <property type="entry name" value="Bet_v_I_allergen"/>
</dbReference>
<evidence type="ECO:0000256" key="1">
    <source>
        <dbReference type="ARBA" id="ARBA00009744"/>
    </source>
</evidence>
<dbReference type="InterPro" id="IPR000916">
    <property type="entry name" value="Bet_v_I/MLP"/>
</dbReference>
<name>A0A6P4BBQ6_ZIZJJ</name>
<dbReference type="PANTHER" id="PTHR31213:SF55">
    <property type="entry name" value="STRESS-INDUCED PROTEIN SAM22"/>
    <property type="match status" value="1"/>
</dbReference>
<accession>A0A6P4BBQ6</accession>
<sequence length="160" mass="17868">MGVLKYESEYTSTISAARLFKAFVLDGDNLIPKIAPQAIKHTEILEGDGGVGTVKKIHFADGARFKYVKHKIDALDKDNFTYSYTVIEGDALNEKIEKISYESKFIATADGGAIIKNTSKYHVVGEVEITEEQVKEGKERAFGLFKLLESYLHQNPDAYN</sequence>
<evidence type="ECO:0000313" key="5">
    <source>
        <dbReference type="Proteomes" id="UP001652623"/>
    </source>
</evidence>
<dbReference type="SUPFAM" id="SSF55961">
    <property type="entry name" value="Bet v1-like"/>
    <property type="match status" value="1"/>
</dbReference>
<dbReference type="InterPro" id="IPR050279">
    <property type="entry name" value="Plant_def-hormone_signal"/>
</dbReference>
<dbReference type="InParanoid" id="A0A6P4BBQ6"/>
<dbReference type="GO" id="GO:0005634">
    <property type="term" value="C:nucleus"/>
    <property type="evidence" value="ECO:0007669"/>
    <property type="project" value="TreeGrafter"/>
</dbReference>
<dbReference type="Proteomes" id="UP001652623">
    <property type="component" value="Chromosome 11"/>
</dbReference>
<dbReference type="GO" id="GO:0005737">
    <property type="term" value="C:cytoplasm"/>
    <property type="evidence" value="ECO:0007669"/>
    <property type="project" value="TreeGrafter"/>
</dbReference>
<keyword evidence="2" id="KW-0611">Plant defense</keyword>
<keyword evidence="5" id="KW-1185">Reference proteome</keyword>
<dbReference type="RefSeq" id="XP_015899978.1">
    <property type="nucleotide sequence ID" value="XM_016044492.4"/>
</dbReference>
<feature type="domain" description="Bet v I/Major latex protein" evidence="4">
    <location>
        <begin position="1"/>
        <end position="152"/>
    </location>
</feature>
<dbReference type="GO" id="GO:0004864">
    <property type="term" value="F:protein phosphatase inhibitor activity"/>
    <property type="evidence" value="ECO:0007669"/>
    <property type="project" value="InterPro"/>
</dbReference>
<comment type="similarity">
    <text evidence="1">Belongs to the BetVI family.</text>
</comment>
<reference evidence="6" key="1">
    <citation type="submission" date="2025-08" db="UniProtKB">
        <authorList>
            <consortium name="RefSeq"/>
        </authorList>
    </citation>
    <scope>IDENTIFICATION</scope>
    <source>
        <tissue evidence="6">Seedling</tissue>
    </source>
</reference>
<dbReference type="FunFam" id="3.30.530.20:FF:000007">
    <property type="entry name" value="Major pollen allergen Bet v 1-A"/>
    <property type="match status" value="1"/>
</dbReference>
<dbReference type="KEGG" id="zju:107433231"/>
<organism evidence="5 6">
    <name type="scientific">Ziziphus jujuba</name>
    <name type="common">Chinese jujube</name>
    <name type="synonym">Ziziphus sativa</name>
    <dbReference type="NCBI Taxonomy" id="326968"/>
    <lineage>
        <taxon>Eukaryota</taxon>
        <taxon>Viridiplantae</taxon>
        <taxon>Streptophyta</taxon>
        <taxon>Embryophyta</taxon>
        <taxon>Tracheophyta</taxon>
        <taxon>Spermatophyta</taxon>
        <taxon>Magnoliopsida</taxon>
        <taxon>eudicotyledons</taxon>
        <taxon>Gunneridae</taxon>
        <taxon>Pentapetalae</taxon>
        <taxon>rosids</taxon>
        <taxon>fabids</taxon>
        <taxon>Rosales</taxon>
        <taxon>Rhamnaceae</taxon>
        <taxon>Paliureae</taxon>
        <taxon>Ziziphus</taxon>
    </lineage>
</organism>
<proteinExistence type="inferred from homology"/>